<evidence type="ECO:0000313" key="3">
    <source>
        <dbReference type="Proteomes" id="UP000241764"/>
    </source>
</evidence>
<accession>A0A2P7BG78</accession>
<dbReference type="AlphaFoldDB" id="A0A2P7BG78"/>
<evidence type="ECO:0000259" key="1">
    <source>
        <dbReference type="Pfam" id="PF09084"/>
    </source>
</evidence>
<dbReference type="Pfam" id="PF09084">
    <property type="entry name" value="NMT1"/>
    <property type="match status" value="1"/>
</dbReference>
<dbReference type="PANTHER" id="PTHR31528:SF15">
    <property type="entry name" value="RIBOFLAVIN-BINDING PROTEIN RIBY"/>
    <property type="match status" value="1"/>
</dbReference>
<dbReference type="PANTHER" id="PTHR31528">
    <property type="entry name" value="4-AMINO-5-HYDROXYMETHYL-2-METHYLPYRIMIDINE PHOSPHATE SYNTHASE THI11-RELATED"/>
    <property type="match status" value="1"/>
</dbReference>
<dbReference type="InterPro" id="IPR015168">
    <property type="entry name" value="SsuA/THI5"/>
</dbReference>
<reference evidence="3" key="1">
    <citation type="submission" date="2017-11" db="EMBL/GenBank/DDBJ databases">
        <authorList>
            <person name="Kuznetsova I."/>
            <person name="Sazanova A."/>
            <person name="Chirak E."/>
            <person name="Safronova V."/>
            <person name="Willems A."/>
        </authorList>
    </citation>
    <scope>NUCLEOTIDE SEQUENCE [LARGE SCALE GENOMIC DNA]</scope>
    <source>
        <strain evidence="3">CCBAU 03422</strain>
    </source>
</reference>
<proteinExistence type="predicted"/>
<keyword evidence="3" id="KW-1185">Reference proteome</keyword>
<dbReference type="OrthoDB" id="9815602at2"/>
<dbReference type="EMBL" id="PGGM01000003">
    <property type="protein sequence ID" value="PSH65491.1"/>
    <property type="molecule type" value="Genomic_DNA"/>
</dbReference>
<dbReference type="Gene3D" id="3.40.190.10">
    <property type="entry name" value="Periplasmic binding protein-like II"/>
    <property type="match status" value="2"/>
</dbReference>
<dbReference type="Proteomes" id="UP000241764">
    <property type="component" value="Unassembled WGS sequence"/>
</dbReference>
<organism evidence="2 3">
    <name type="scientific">Phyllobacterium sophorae</name>
    <dbReference type="NCBI Taxonomy" id="1520277"/>
    <lineage>
        <taxon>Bacteria</taxon>
        <taxon>Pseudomonadati</taxon>
        <taxon>Pseudomonadota</taxon>
        <taxon>Alphaproteobacteria</taxon>
        <taxon>Hyphomicrobiales</taxon>
        <taxon>Phyllobacteriaceae</taxon>
        <taxon>Phyllobacterium</taxon>
    </lineage>
</organism>
<evidence type="ECO:0000313" key="2">
    <source>
        <dbReference type="EMBL" id="PSH65491.1"/>
    </source>
</evidence>
<dbReference type="InterPro" id="IPR027939">
    <property type="entry name" value="NMT1/THI5"/>
</dbReference>
<feature type="domain" description="SsuA/THI5-like" evidence="1">
    <location>
        <begin position="30"/>
        <end position="241"/>
    </location>
</feature>
<comment type="caution">
    <text evidence="2">The sequence shown here is derived from an EMBL/GenBank/DDBJ whole genome shotgun (WGS) entry which is preliminary data.</text>
</comment>
<sequence length="317" mass="33893">MVTAIVVASARAQSLDKVTLMLNWYATGLHAPILLGKQKGYFEKEGLDLEVQEGKGSGPTVQAVAAENVTIGFADITTMMKLVSKGAPVISVGSALERSPFAVISLSEKKILQPSDIRGKTIAMTAGDSPSQAWPLFLEKNGLKDTDYKTVTGDAKTKINAVINGQADALLGFATDQGNQIEFVTKKPVSLMLFADHGVDSVGSSFIVNTATLKEHPEMIRRFLRAATLAFEDAVKEPEAAVDALLVAFPKAGAKESLMSGLKTAIPLFHTQDTVGQKPLRVSSQAMEKTIQTMVDTGGIDKSEMNASKFFTNEFLP</sequence>
<protein>
    <submittedName>
        <fullName evidence="2">Nitrate ABC transporter substrate-binding protein</fullName>
    </submittedName>
</protein>
<gene>
    <name evidence="2" type="ORF">CU103_08415</name>
</gene>
<name>A0A2P7BG78_9HYPH</name>
<dbReference type="GO" id="GO:0009228">
    <property type="term" value="P:thiamine biosynthetic process"/>
    <property type="evidence" value="ECO:0007669"/>
    <property type="project" value="InterPro"/>
</dbReference>
<dbReference type="SUPFAM" id="SSF53850">
    <property type="entry name" value="Periplasmic binding protein-like II"/>
    <property type="match status" value="1"/>
</dbReference>